<keyword evidence="5" id="KW-1185">Reference proteome</keyword>
<keyword evidence="4" id="KW-0547">Nucleotide-binding</keyword>
<dbReference type="Gene3D" id="1.10.860.10">
    <property type="entry name" value="DNAb Helicase, Chain A"/>
    <property type="match status" value="1"/>
</dbReference>
<keyword evidence="4" id="KW-0378">Hydrolase</keyword>
<keyword evidence="4" id="KW-0067">ATP-binding</keyword>
<dbReference type="InterPro" id="IPR007693">
    <property type="entry name" value="DNA_helicase_DnaB-like_N"/>
</dbReference>
<dbReference type="EMBL" id="BQXS01002294">
    <property type="protein sequence ID" value="GKT31891.1"/>
    <property type="molecule type" value="Genomic_DNA"/>
</dbReference>
<evidence type="ECO:0000259" key="3">
    <source>
        <dbReference type="Pfam" id="PF00772"/>
    </source>
</evidence>
<evidence type="ECO:0000256" key="2">
    <source>
        <dbReference type="ARBA" id="ARBA00023125"/>
    </source>
</evidence>
<evidence type="ECO:0000313" key="5">
    <source>
        <dbReference type="Proteomes" id="UP001057375"/>
    </source>
</evidence>
<name>A0ABQ5KJ25_9EUKA</name>
<evidence type="ECO:0000256" key="1">
    <source>
        <dbReference type="ARBA" id="ARBA00022705"/>
    </source>
</evidence>
<sequence length="176" mass="19907">MDNIYSLNIERAVLSSILFDHEIIEDILGVIKPSDFYLPAHQKVFAVMEALNHDDMPIDEDFIRKRLDSKEVSDSILIEILSANPISNTMAYVREIKDGAVKRELTSLATNIKKLTLEDNISALEAVDQVQNDLYSITMDSASSELKDMDTIITNTREHIKKMQERGVSYLTGQTT</sequence>
<dbReference type="GO" id="GO:0004386">
    <property type="term" value="F:helicase activity"/>
    <property type="evidence" value="ECO:0007669"/>
    <property type="project" value="UniProtKB-KW"/>
</dbReference>
<keyword evidence="1" id="KW-0235">DNA replication</keyword>
<feature type="non-terminal residue" evidence="4">
    <location>
        <position position="176"/>
    </location>
</feature>
<reference evidence="4" key="1">
    <citation type="submission" date="2022-03" db="EMBL/GenBank/DDBJ databases">
        <title>Draft genome sequence of Aduncisulcus paluster, a free-living microaerophilic Fornicata.</title>
        <authorList>
            <person name="Yuyama I."/>
            <person name="Kume K."/>
            <person name="Tamura T."/>
            <person name="Inagaki Y."/>
            <person name="Hashimoto T."/>
        </authorList>
    </citation>
    <scope>NUCLEOTIDE SEQUENCE</scope>
    <source>
        <strain evidence="4">NY0171</strain>
    </source>
</reference>
<dbReference type="InterPro" id="IPR016136">
    <property type="entry name" value="DNA_helicase_N/primase_C"/>
</dbReference>
<keyword evidence="2" id="KW-0238">DNA-binding</keyword>
<organism evidence="4 5">
    <name type="scientific">Aduncisulcus paluster</name>
    <dbReference type="NCBI Taxonomy" id="2918883"/>
    <lineage>
        <taxon>Eukaryota</taxon>
        <taxon>Metamonada</taxon>
        <taxon>Carpediemonas-like organisms</taxon>
        <taxon>Aduncisulcus</taxon>
    </lineage>
</organism>
<dbReference type="PANTHER" id="PTHR30153">
    <property type="entry name" value="REPLICATIVE DNA HELICASE DNAB"/>
    <property type="match status" value="1"/>
</dbReference>
<keyword evidence="4" id="KW-0347">Helicase</keyword>
<dbReference type="Pfam" id="PF00772">
    <property type="entry name" value="DnaB"/>
    <property type="match status" value="1"/>
</dbReference>
<dbReference type="Proteomes" id="UP001057375">
    <property type="component" value="Unassembled WGS sequence"/>
</dbReference>
<proteinExistence type="predicted"/>
<dbReference type="PANTHER" id="PTHR30153:SF2">
    <property type="entry name" value="REPLICATIVE DNA HELICASE"/>
    <property type="match status" value="1"/>
</dbReference>
<comment type="caution">
    <text evidence="4">The sequence shown here is derived from an EMBL/GenBank/DDBJ whole genome shotgun (WGS) entry which is preliminary data.</text>
</comment>
<gene>
    <name evidence="4" type="ORF">ADUPG1_002126</name>
</gene>
<dbReference type="InterPro" id="IPR036185">
    <property type="entry name" value="DNA_heli_DnaB-like_N_sf"/>
</dbReference>
<dbReference type="SUPFAM" id="SSF48024">
    <property type="entry name" value="N-terminal domain of DnaB helicase"/>
    <property type="match status" value="1"/>
</dbReference>
<evidence type="ECO:0000313" key="4">
    <source>
        <dbReference type="EMBL" id="GKT31891.1"/>
    </source>
</evidence>
<feature type="domain" description="DNA helicase DnaB-like N-terminal" evidence="3">
    <location>
        <begin position="5"/>
        <end position="98"/>
    </location>
</feature>
<protein>
    <submittedName>
        <fullName evidence="4">Replicative DNA helicase</fullName>
    </submittedName>
</protein>
<accession>A0ABQ5KJ25</accession>